<dbReference type="Pfam" id="PF14534">
    <property type="entry name" value="DUF4440"/>
    <property type="match status" value="1"/>
</dbReference>
<dbReference type="RefSeq" id="WP_188931091.1">
    <property type="nucleotide sequence ID" value="NZ_BMJC01000002.1"/>
</dbReference>
<evidence type="ECO:0000256" key="1">
    <source>
        <dbReference type="SAM" id="SignalP"/>
    </source>
</evidence>
<proteinExistence type="predicted"/>
<dbReference type="SUPFAM" id="SSF54427">
    <property type="entry name" value="NTF2-like"/>
    <property type="match status" value="1"/>
</dbReference>
<protein>
    <recommendedName>
        <fullName evidence="2">DUF4440 domain-containing protein</fullName>
    </recommendedName>
</protein>
<feature type="chain" id="PRO_5035263751" description="DUF4440 domain-containing protein" evidence="1">
    <location>
        <begin position="22"/>
        <end position="143"/>
    </location>
</feature>
<evidence type="ECO:0000259" key="2">
    <source>
        <dbReference type="Pfam" id="PF14534"/>
    </source>
</evidence>
<dbReference type="AlphaFoldDB" id="A0A8J2UCH4"/>
<keyword evidence="1" id="KW-0732">Signal</keyword>
<name>A0A8J2UCH4_9BACT</name>
<keyword evidence="4" id="KW-1185">Reference proteome</keyword>
<dbReference type="EMBL" id="BMJC01000002">
    <property type="protein sequence ID" value="GGA96678.1"/>
    <property type="molecule type" value="Genomic_DNA"/>
</dbReference>
<comment type="caution">
    <text evidence="3">The sequence shown here is derived from an EMBL/GenBank/DDBJ whole genome shotgun (WGS) entry which is preliminary data.</text>
</comment>
<reference evidence="3" key="1">
    <citation type="journal article" date="2014" name="Int. J. Syst. Evol. Microbiol.">
        <title>Complete genome sequence of Corynebacterium casei LMG S-19264T (=DSM 44701T), isolated from a smear-ripened cheese.</title>
        <authorList>
            <consortium name="US DOE Joint Genome Institute (JGI-PGF)"/>
            <person name="Walter F."/>
            <person name="Albersmeier A."/>
            <person name="Kalinowski J."/>
            <person name="Ruckert C."/>
        </authorList>
    </citation>
    <scope>NUCLEOTIDE SEQUENCE</scope>
    <source>
        <strain evidence="3">CGMCC 1.15448</strain>
    </source>
</reference>
<organism evidence="3 4">
    <name type="scientific">Puia dinghuensis</name>
    <dbReference type="NCBI Taxonomy" id="1792502"/>
    <lineage>
        <taxon>Bacteria</taxon>
        <taxon>Pseudomonadati</taxon>
        <taxon>Bacteroidota</taxon>
        <taxon>Chitinophagia</taxon>
        <taxon>Chitinophagales</taxon>
        <taxon>Chitinophagaceae</taxon>
        <taxon>Puia</taxon>
    </lineage>
</organism>
<reference evidence="3" key="2">
    <citation type="submission" date="2020-09" db="EMBL/GenBank/DDBJ databases">
        <authorList>
            <person name="Sun Q."/>
            <person name="Zhou Y."/>
        </authorList>
    </citation>
    <scope>NUCLEOTIDE SEQUENCE</scope>
    <source>
        <strain evidence="3">CGMCC 1.15448</strain>
    </source>
</reference>
<evidence type="ECO:0000313" key="3">
    <source>
        <dbReference type="EMBL" id="GGA96678.1"/>
    </source>
</evidence>
<evidence type="ECO:0000313" key="4">
    <source>
        <dbReference type="Proteomes" id="UP000607559"/>
    </source>
</evidence>
<accession>A0A8J2UCH4</accession>
<gene>
    <name evidence="3" type="ORF">GCM10011511_19970</name>
</gene>
<feature type="signal peptide" evidence="1">
    <location>
        <begin position="1"/>
        <end position="21"/>
    </location>
</feature>
<feature type="domain" description="DUF4440" evidence="2">
    <location>
        <begin position="27"/>
        <end position="129"/>
    </location>
</feature>
<sequence>MKKLFTLILAAAAFLTTRAQSADIAAIKQLNADWIHNYVVQDPATFRRIFADDFILINPAGKKFTKADVLANLGQPVVSSKVDTAEVQIYGNIGLIHARASFVTRVDGKESTGVTDYLDVYEKRNGRWWAIAAHVILLGQPQQ</sequence>
<dbReference type="InterPro" id="IPR027843">
    <property type="entry name" value="DUF4440"/>
</dbReference>
<dbReference type="Gene3D" id="3.10.450.50">
    <property type="match status" value="1"/>
</dbReference>
<dbReference type="InterPro" id="IPR032710">
    <property type="entry name" value="NTF2-like_dom_sf"/>
</dbReference>
<dbReference type="Proteomes" id="UP000607559">
    <property type="component" value="Unassembled WGS sequence"/>
</dbReference>